<accession>A0A094IUH0</accession>
<dbReference type="EMBL" id="JPER01000003">
    <property type="protein sequence ID" value="KFZ30787.1"/>
    <property type="molecule type" value="Genomic_DNA"/>
</dbReference>
<evidence type="ECO:0000313" key="2">
    <source>
        <dbReference type="Proteomes" id="UP000054363"/>
    </source>
</evidence>
<dbReference type="Proteomes" id="UP000054363">
    <property type="component" value="Unassembled WGS sequence"/>
</dbReference>
<protein>
    <submittedName>
        <fullName evidence="1">Uncharacterized protein</fullName>
    </submittedName>
</protein>
<organism evidence="1 2">
    <name type="scientific">Pseudidiomarina salinarum</name>
    <dbReference type="NCBI Taxonomy" id="435908"/>
    <lineage>
        <taxon>Bacteria</taxon>
        <taxon>Pseudomonadati</taxon>
        <taxon>Pseudomonadota</taxon>
        <taxon>Gammaproteobacteria</taxon>
        <taxon>Alteromonadales</taxon>
        <taxon>Idiomarinaceae</taxon>
        <taxon>Pseudidiomarina</taxon>
    </lineage>
</organism>
<comment type="caution">
    <text evidence="1">The sequence shown here is derived from an EMBL/GenBank/DDBJ whole genome shotgun (WGS) entry which is preliminary data.</text>
</comment>
<dbReference type="eggNOG" id="ENOG5033ZD5">
    <property type="taxonomic scope" value="Bacteria"/>
</dbReference>
<proteinExistence type="predicted"/>
<dbReference type="OrthoDB" id="7062852at2"/>
<sequence length="234" mass="26349">MLAPIHIITQIADCAEWADRLVRADLIKGFIVTENDYTSNFTSAFRREINSRNIPEIAAHSQTLSPKVERSTGTDGCIIFRNNNQFKIGLFEAKWPRFSTHINYWDSLQKKTLSSHFDDQLQRQHHLSDYAIWEMFYSEEPYGANPLFPTFGSSCIWHADVFAASSSRSSTSTWTDAELKAILSASGKGIRDIVTAICSCTHGKVYSTSVMHSLLEELGIKGEVLVVQLGESHR</sequence>
<dbReference type="RefSeq" id="WP_034775294.1">
    <property type="nucleotide sequence ID" value="NZ_JPER01000003.1"/>
</dbReference>
<dbReference type="AlphaFoldDB" id="A0A094IUH0"/>
<name>A0A094IUH0_9GAMM</name>
<keyword evidence="2" id="KW-1185">Reference proteome</keyword>
<gene>
    <name evidence="1" type="ORF">IDSA_06760</name>
</gene>
<dbReference type="STRING" id="435908.IDSA_06760"/>
<evidence type="ECO:0000313" key="1">
    <source>
        <dbReference type="EMBL" id="KFZ30787.1"/>
    </source>
</evidence>
<reference evidence="1 2" key="1">
    <citation type="submission" date="2014-06" db="EMBL/GenBank/DDBJ databases">
        <title>The draft genome sequence of Idiomarina salinarum ISL-52.</title>
        <authorList>
            <person name="Du J."/>
            <person name="Shao Z."/>
        </authorList>
    </citation>
    <scope>NUCLEOTIDE SEQUENCE [LARGE SCALE GENOMIC DNA]</scope>
    <source>
        <strain evidence="1 2">ISL-52</strain>
    </source>
</reference>